<dbReference type="GO" id="GO:0008237">
    <property type="term" value="F:metallopeptidase activity"/>
    <property type="evidence" value="ECO:0007669"/>
    <property type="project" value="UniProtKB-KW"/>
</dbReference>
<dbReference type="InterPro" id="IPR050626">
    <property type="entry name" value="Peptidase_M16"/>
</dbReference>
<feature type="signal peptide" evidence="6">
    <location>
        <begin position="1"/>
        <end position="25"/>
    </location>
</feature>
<dbReference type="Pfam" id="PF00675">
    <property type="entry name" value="Peptidase_M16"/>
    <property type="match status" value="2"/>
</dbReference>
<accession>A0A368BQQ7</accession>
<dbReference type="PANTHER" id="PTHR43690:SF17">
    <property type="entry name" value="PROTEIN YHJJ"/>
    <property type="match status" value="1"/>
</dbReference>
<dbReference type="InterPro" id="IPR007863">
    <property type="entry name" value="Peptidase_M16_C"/>
</dbReference>
<dbReference type="Proteomes" id="UP000253032">
    <property type="component" value="Unassembled WGS sequence"/>
</dbReference>
<evidence type="ECO:0000313" key="9">
    <source>
        <dbReference type="EMBL" id="RCL39623.1"/>
    </source>
</evidence>
<evidence type="ECO:0000256" key="6">
    <source>
        <dbReference type="SAM" id="SignalP"/>
    </source>
</evidence>
<dbReference type="SUPFAM" id="SSF63411">
    <property type="entry name" value="LuxS/MPP-like metallohydrolase"/>
    <property type="match status" value="4"/>
</dbReference>
<evidence type="ECO:0000259" key="8">
    <source>
        <dbReference type="Pfam" id="PF05193"/>
    </source>
</evidence>
<sequence>MGYRFMKIFFQAFIINLAFSFSLHASLSEDLPEINYETFKLENGLTVIVHQDKKVPMVAVNVWYHVGSKNEKAGKTGFAHLFEHLMFNGTENYNSEYFEPFEKIGSTDQNGTTNSDRTNYFQNVPTNALDLALWMESDRMGHLLGVVDQDKLDEQRGVVQNEKRQGENQPYGKAFTRIAESAFPEGHPYSWSTIGSMEDLDAASLEDVQEWFKTYYGPNNAVLALAGDIDLETAKEKVTKYFGDIPAGPPLVKPDIWIAKRNQEKRDIMYDNVPQARIYKTWNVPPRDTEAAAHFDLASSVLVGGKDSPLYKELVYEKQIATSVSAFYYDREIAGMFFLIADVVTGEDPAMVEQAMDDVMNKFIKRGPDTKQLKIEKTKTLAGFVRGIQRIGGFGGKSDLLATCQTYTGNPGCYKKSIEYLDAATPAKMKATLAKWIDGTPYVLTILPNEKLGVNESSVDRTQGIPYPTEKVSFKFPKLQTATLSNGAKVVLAQRQGIPLVEMNFQFNFGYAQENNDELGYTNFMMDMLNEGTKKYSSLEFDSILGSLGSNIGFGSDLDTSFVSVSSLKSNLDQTLDLAKEAVMFPTFPSNEIARIKKQTLAAFKRDEFRASSIAFRNIGKLLYGEDHPYGKLLIGAGVSETIQNIDAEKLSDLHKRALNPQNLTFTVAGDISIDEIVDLLESKFGNWKSESGSSLRDLPKMPLPEKRMVYLINKPNAEQSYIVAGQLLPPTATAEEIKINYMNYAIGGSFTSRLNMNLREDKSWSYGARTRLGNAKGQRAMLVTAPVQTDKTSESITEIINEYAAYLTTSPTTEDELSKSKASKTLRLPGQFETISALKSGVSGIVTYNRDLDYLNQLPDLLDEPTLQDVQAMAQKYIKPDQWTWLIVGDLSKIEASIRQLGLGTVSVID</sequence>
<dbReference type="EMBL" id="QOPC01000001">
    <property type="protein sequence ID" value="RCL39623.1"/>
    <property type="molecule type" value="Genomic_DNA"/>
</dbReference>
<feature type="chain" id="PRO_5016967119" evidence="6">
    <location>
        <begin position="26"/>
        <end position="911"/>
    </location>
</feature>
<evidence type="ECO:0000256" key="2">
    <source>
        <dbReference type="ARBA" id="ARBA00022670"/>
    </source>
</evidence>
<evidence type="ECO:0000256" key="5">
    <source>
        <dbReference type="ARBA" id="ARBA00023049"/>
    </source>
</evidence>
<dbReference type="GO" id="GO:0046872">
    <property type="term" value="F:metal ion binding"/>
    <property type="evidence" value="ECO:0007669"/>
    <property type="project" value="InterPro"/>
</dbReference>
<keyword evidence="6" id="KW-0732">Signal</keyword>
<feature type="domain" description="Peptidase M16 N-terminal" evidence="7">
    <location>
        <begin position="490"/>
        <end position="606"/>
    </location>
</feature>
<dbReference type="PANTHER" id="PTHR43690">
    <property type="entry name" value="NARDILYSIN"/>
    <property type="match status" value="1"/>
</dbReference>
<dbReference type="InterPro" id="IPR011249">
    <property type="entry name" value="Metalloenz_LuxS/M16"/>
</dbReference>
<feature type="domain" description="Peptidase M16 C-terminal" evidence="8">
    <location>
        <begin position="645"/>
        <end position="823"/>
    </location>
</feature>
<dbReference type="Pfam" id="PF05193">
    <property type="entry name" value="Peptidase_M16_C"/>
    <property type="match status" value="2"/>
</dbReference>
<keyword evidence="3" id="KW-0378">Hydrolase</keyword>
<dbReference type="InterPro" id="IPR011765">
    <property type="entry name" value="Pept_M16_N"/>
</dbReference>
<dbReference type="GO" id="GO:0006508">
    <property type="term" value="P:proteolysis"/>
    <property type="evidence" value="ECO:0007669"/>
    <property type="project" value="UniProtKB-KW"/>
</dbReference>
<organism evidence="9 10">
    <name type="scientific">SAR86 cluster bacterium</name>
    <dbReference type="NCBI Taxonomy" id="2030880"/>
    <lineage>
        <taxon>Bacteria</taxon>
        <taxon>Pseudomonadati</taxon>
        <taxon>Pseudomonadota</taxon>
        <taxon>Gammaproteobacteria</taxon>
        <taxon>SAR86 cluster</taxon>
    </lineage>
</organism>
<comment type="caution">
    <text evidence="9">The sequence shown here is derived from an EMBL/GenBank/DDBJ whole genome shotgun (WGS) entry which is preliminary data.</text>
</comment>
<feature type="domain" description="Peptidase M16 N-terminal" evidence="7">
    <location>
        <begin position="47"/>
        <end position="180"/>
    </location>
</feature>
<feature type="domain" description="Peptidase M16 C-terminal" evidence="8">
    <location>
        <begin position="204"/>
        <end position="378"/>
    </location>
</feature>
<evidence type="ECO:0000256" key="4">
    <source>
        <dbReference type="ARBA" id="ARBA00022833"/>
    </source>
</evidence>
<evidence type="ECO:0000259" key="7">
    <source>
        <dbReference type="Pfam" id="PF00675"/>
    </source>
</evidence>
<dbReference type="AlphaFoldDB" id="A0A368BQQ7"/>
<evidence type="ECO:0000256" key="3">
    <source>
        <dbReference type="ARBA" id="ARBA00022801"/>
    </source>
</evidence>
<reference evidence="9 10" key="1">
    <citation type="journal article" date="2018" name="Microbiome">
        <title>Fine metagenomic profile of the Mediterranean stratified and mixed water columns revealed by assembly and recruitment.</title>
        <authorList>
            <person name="Haro-Moreno J.M."/>
            <person name="Lopez-Perez M."/>
            <person name="De La Torre J.R."/>
            <person name="Picazo A."/>
            <person name="Camacho A."/>
            <person name="Rodriguez-Valera F."/>
        </authorList>
    </citation>
    <scope>NUCLEOTIDE SEQUENCE [LARGE SCALE GENOMIC DNA]</scope>
    <source>
        <strain evidence="9">MED-G84</strain>
    </source>
</reference>
<keyword evidence="2" id="KW-0645">Protease</keyword>
<gene>
    <name evidence="9" type="ORF">DBW98_00015</name>
</gene>
<protein>
    <submittedName>
        <fullName evidence="9">Insulinase family protein</fullName>
    </submittedName>
</protein>
<keyword evidence="4" id="KW-0862">Zinc</keyword>
<evidence type="ECO:0000256" key="1">
    <source>
        <dbReference type="ARBA" id="ARBA00007261"/>
    </source>
</evidence>
<evidence type="ECO:0000313" key="10">
    <source>
        <dbReference type="Proteomes" id="UP000253032"/>
    </source>
</evidence>
<keyword evidence="5" id="KW-0482">Metalloprotease</keyword>
<proteinExistence type="inferred from homology"/>
<comment type="similarity">
    <text evidence="1">Belongs to the peptidase M16 family.</text>
</comment>
<name>A0A368BQQ7_9GAMM</name>
<dbReference type="Gene3D" id="3.30.830.10">
    <property type="entry name" value="Metalloenzyme, LuxS/M16 peptidase-like"/>
    <property type="match status" value="4"/>
</dbReference>